<evidence type="ECO:0000313" key="2">
    <source>
        <dbReference type="Proteomes" id="UP001060085"/>
    </source>
</evidence>
<dbReference type="Proteomes" id="UP001060085">
    <property type="component" value="Linkage Group LG03"/>
</dbReference>
<dbReference type="EMBL" id="CM044703">
    <property type="protein sequence ID" value="KAI5673148.1"/>
    <property type="molecule type" value="Genomic_DNA"/>
</dbReference>
<evidence type="ECO:0000313" key="1">
    <source>
        <dbReference type="EMBL" id="KAI5673148.1"/>
    </source>
</evidence>
<organism evidence="1 2">
    <name type="scientific">Catharanthus roseus</name>
    <name type="common">Madagascar periwinkle</name>
    <name type="synonym">Vinca rosea</name>
    <dbReference type="NCBI Taxonomy" id="4058"/>
    <lineage>
        <taxon>Eukaryota</taxon>
        <taxon>Viridiplantae</taxon>
        <taxon>Streptophyta</taxon>
        <taxon>Embryophyta</taxon>
        <taxon>Tracheophyta</taxon>
        <taxon>Spermatophyta</taxon>
        <taxon>Magnoliopsida</taxon>
        <taxon>eudicotyledons</taxon>
        <taxon>Gunneridae</taxon>
        <taxon>Pentapetalae</taxon>
        <taxon>asterids</taxon>
        <taxon>lamiids</taxon>
        <taxon>Gentianales</taxon>
        <taxon>Apocynaceae</taxon>
        <taxon>Rauvolfioideae</taxon>
        <taxon>Vinceae</taxon>
        <taxon>Catharanthinae</taxon>
        <taxon>Catharanthus</taxon>
    </lineage>
</organism>
<accession>A0ACC0BKL7</accession>
<sequence>MASLLEKNLNSVVSKQTVYNVRAKIKKTRMEGRNIVEELLHQCNTRGYRCYWRYCEENNVLNDIVVAHSVSILMMRICHFVLIIDTTRHIDRNNTGKLTLKIGKDRAGLFVNTT</sequence>
<name>A0ACC0BKL7_CATRO</name>
<protein>
    <submittedName>
        <fullName evidence="1">Uncharacterized protein</fullName>
    </submittedName>
</protein>
<keyword evidence="2" id="KW-1185">Reference proteome</keyword>
<proteinExistence type="predicted"/>
<comment type="caution">
    <text evidence="1">The sequence shown here is derived from an EMBL/GenBank/DDBJ whole genome shotgun (WGS) entry which is preliminary data.</text>
</comment>
<reference evidence="2" key="1">
    <citation type="journal article" date="2023" name="Nat. Plants">
        <title>Single-cell RNA sequencing provides a high-resolution roadmap for understanding the multicellular compartmentation of specialized metabolism.</title>
        <authorList>
            <person name="Sun S."/>
            <person name="Shen X."/>
            <person name="Li Y."/>
            <person name="Li Y."/>
            <person name="Wang S."/>
            <person name="Li R."/>
            <person name="Zhang H."/>
            <person name="Shen G."/>
            <person name="Guo B."/>
            <person name="Wei J."/>
            <person name="Xu J."/>
            <person name="St-Pierre B."/>
            <person name="Chen S."/>
            <person name="Sun C."/>
        </authorList>
    </citation>
    <scope>NUCLEOTIDE SEQUENCE [LARGE SCALE GENOMIC DNA]</scope>
</reference>
<gene>
    <name evidence="1" type="ORF">M9H77_13512</name>
</gene>